<name>A0A2P6M8W0_9GAMM</name>
<keyword evidence="1" id="KW-1133">Transmembrane helix</keyword>
<dbReference type="EMBL" id="PVLF01000010">
    <property type="protein sequence ID" value="PRH82425.1"/>
    <property type="molecule type" value="Genomic_DNA"/>
</dbReference>
<sequence length="125" mass="14423">MPIESRRDLRALLFPPILVIFFFGGFAVPVWFLLEAFVSANVAWLFVASAIAYYLNYELLHTAYHMPDGHWLGRLGLVRRLCWLHQAHRDPRLMASRNFNITYPLGDWLFGTLHRPRDAATPSGP</sequence>
<proteinExistence type="predicted"/>
<evidence type="ECO:0008006" key="4">
    <source>
        <dbReference type="Google" id="ProtNLM"/>
    </source>
</evidence>
<accession>A0A2P6M8W0</accession>
<keyword evidence="1" id="KW-0472">Membrane</keyword>
<keyword evidence="3" id="KW-1185">Reference proteome</keyword>
<reference evidence="2 3" key="1">
    <citation type="submission" date="2018-03" db="EMBL/GenBank/DDBJ databases">
        <title>Arenimonas caeni sp. nov., isolated from activated sludge.</title>
        <authorList>
            <person name="Liu H."/>
        </authorList>
    </citation>
    <scope>NUCLEOTIDE SEQUENCE [LARGE SCALE GENOMIC DNA]</scope>
    <source>
        <strain evidence="3">z29</strain>
    </source>
</reference>
<gene>
    <name evidence="2" type="ORF">C6N40_07870</name>
</gene>
<evidence type="ECO:0000313" key="2">
    <source>
        <dbReference type="EMBL" id="PRH82425.1"/>
    </source>
</evidence>
<dbReference type="Proteomes" id="UP000241736">
    <property type="component" value="Unassembled WGS sequence"/>
</dbReference>
<comment type="caution">
    <text evidence="2">The sequence shown here is derived from an EMBL/GenBank/DDBJ whole genome shotgun (WGS) entry which is preliminary data.</text>
</comment>
<keyword evidence="1" id="KW-0812">Transmembrane</keyword>
<dbReference type="AlphaFoldDB" id="A0A2P6M8W0"/>
<evidence type="ECO:0000313" key="3">
    <source>
        <dbReference type="Proteomes" id="UP000241736"/>
    </source>
</evidence>
<dbReference type="OrthoDB" id="5965958at2"/>
<evidence type="ECO:0000256" key="1">
    <source>
        <dbReference type="SAM" id="Phobius"/>
    </source>
</evidence>
<feature type="transmembrane region" description="Helical" evidence="1">
    <location>
        <begin position="12"/>
        <end position="32"/>
    </location>
</feature>
<organism evidence="2 3">
    <name type="scientific">Arenimonas caeni</name>
    <dbReference type="NCBI Taxonomy" id="2058085"/>
    <lineage>
        <taxon>Bacteria</taxon>
        <taxon>Pseudomonadati</taxon>
        <taxon>Pseudomonadota</taxon>
        <taxon>Gammaproteobacteria</taxon>
        <taxon>Lysobacterales</taxon>
        <taxon>Lysobacteraceae</taxon>
        <taxon>Arenimonas</taxon>
    </lineage>
</organism>
<dbReference type="RefSeq" id="WP_106990468.1">
    <property type="nucleotide sequence ID" value="NZ_KZ679089.1"/>
</dbReference>
<protein>
    <recommendedName>
        <fullName evidence="4">Fatty acid hydroxylase domain-containing protein</fullName>
    </recommendedName>
</protein>
<feature type="transmembrane region" description="Helical" evidence="1">
    <location>
        <begin position="38"/>
        <end position="56"/>
    </location>
</feature>